<evidence type="ECO:0000313" key="1">
    <source>
        <dbReference type="EMBL" id="VEP15114.1"/>
    </source>
</evidence>
<dbReference type="EMBL" id="CAACVJ010000235">
    <property type="protein sequence ID" value="VEP15114.1"/>
    <property type="molecule type" value="Genomic_DNA"/>
</dbReference>
<keyword evidence="2" id="KW-1185">Reference proteome</keyword>
<proteinExistence type="predicted"/>
<organism evidence="1 2">
    <name type="scientific">Hyella patelloides LEGE 07179</name>
    <dbReference type="NCBI Taxonomy" id="945734"/>
    <lineage>
        <taxon>Bacteria</taxon>
        <taxon>Bacillati</taxon>
        <taxon>Cyanobacteriota</taxon>
        <taxon>Cyanophyceae</taxon>
        <taxon>Pleurocapsales</taxon>
        <taxon>Hyellaceae</taxon>
        <taxon>Hyella</taxon>
    </lineage>
</organism>
<gene>
    <name evidence="1" type="ORF">H1P_310015</name>
</gene>
<name>A0A563VUQ1_9CYAN</name>
<evidence type="ECO:0000313" key="2">
    <source>
        <dbReference type="Proteomes" id="UP000320055"/>
    </source>
</evidence>
<sequence length="99" mass="11115">MIPQRTDSSLELRVERLEIICEHIGEAVISASETVEHLSSKINALVEQMEQEQEKTSQQGYQILALSESLQTLVEINTESTIRVQKLTSAIENLLTMST</sequence>
<dbReference type="Proteomes" id="UP000320055">
    <property type="component" value="Unassembled WGS sequence"/>
</dbReference>
<dbReference type="AlphaFoldDB" id="A0A563VUQ1"/>
<protein>
    <submittedName>
        <fullName evidence="1">Uncharacterized protein</fullName>
    </submittedName>
</protein>
<accession>A0A563VUQ1</accession>
<dbReference type="OrthoDB" id="427122at2"/>
<dbReference type="RefSeq" id="WP_144865282.1">
    <property type="nucleotide sequence ID" value="NZ_LR213791.1"/>
</dbReference>
<reference evidence="1 2" key="1">
    <citation type="submission" date="2019-01" db="EMBL/GenBank/DDBJ databases">
        <authorList>
            <person name="Brito A."/>
        </authorList>
    </citation>
    <scope>NUCLEOTIDE SEQUENCE [LARGE SCALE GENOMIC DNA]</scope>
    <source>
        <strain evidence="1">1</strain>
    </source>
</reference>